<keyword evidence="5" id="KW-0645">Protease</keyword>
<dbReference type="GeneID" id="5233355"/>
<dbReference type="GO" id="GO:0008270">
    <property type="term" value="F:zinc ion binding"/>
    <property type="evidence" value="ECO:0007669"/>
    <property type="project" value="EnsemblFungi"/>
</dbReference>
<dbReference type="Proteomes" id="UP000001996">
    <property type="component" value="Unassembled WGS sequence"/>
</dbReference>
<dbReference type="Pfam" id="PF05193">
    <property type="entry name" value="Peptidase_M16_C"/>
    <property type="match status" value="1"/>
</dbReference>
<dbReference type="InParanoid" id="A5DZC5"/>
<dbReference type="Pfam" id="PF00675">
    <property type="entry name" value="Peptidase_M16"/>
    <property type="match status" value="1"/>
</dbReference>
<dbReference type="GO" id="GO:0005759">
    <property type="term" value="C:mitochondrial matrix"/>
    <property type="evidence" value="ECO:0007669"/>
    <property type="project" value="EnsemblFungi"/>
</dbReference>
<dbReference type="GO" id="GO:0034982">
    <property type="term" value="P:mitochondrial protein processing"/>
    <property type="evidence" value="ECO:0007669"/>
    <property type="project" value="EnsemblFungi"/>
</dbReference>
<comment type="subunit">
    <text evidence="3">Monomer and homodimer; homodimerization is induced by binding of the substrate.</text>
</comment>
<keyword evidence="10" id="KW-1185">Reference proteome</keyword>
<dbReference type="FunFam" id="3.30.830.10:FF:000013">
    <property type="entry name" value="Mitochondrial presequence protease"/>
    <property type="match status" value="1"/>
</dbReference>
<organism evidence="9 10">
    <name type="scientific">Lodderomyces elongisporus (strain ATCC 11503 / CBS 2605 / JCM 1781 / NBRC 1676 / NRRL YB-4239)</name>
    <name type="common">Yeast</name>
    <name type="synonym">Saccharomyces elongisporus</name>
    <dbReference type="NCBI Taxonomy" id="379508"/>
    <lineage>
        <taxon>Eukaryota</taxon>
        <taxon>Fungi</taxon>
        <taxon>Dikarya</taxon>
        <taxon>Ascomycota</taxon>
        <taxon>Saccharomycotina</taxon>
        <taxon>Pichiomycetes</taxon>
        <taxon>Debaryomycetaceae</taxon>
        <taxon>Candida/Lodderomyces clade</taxon>
        <taxon>Lodderomyces</taxon>
    </lineage>
</organism>
<dbReference type="GO" id="GO:0004176">
    <property type="term" value="F:ATP-dependent peptidase activity"/>
    <property type="evidence" value="ECO:0007669"/>
    <property type="project" value="EnsemblFungi"/>
</dbReference>
<evidence type="ECO:0000259" key="8">
    <source>
        <dbReference type="SMART" id="SM01264"/>
    </source>
</evidence>
<evidence type="ECO:0000313" key="9">
    <source>
        <dbReference type="EMBL" id="EDK44533.1"/>
    </source>
</evidence>
<comment type="similarity">
    <text evidence="2">Belongs to the peptidase M16 family. PreP subfamily.</text>
</comment>
<gene>
    <name evidence="9" type="ORF">LELG_02712</name>
</gene>
<dbReference type="STRING" id="379508.A5DZC5"/>
<proteinExistence type="inferred from homology"/>
<accession>A5DZC5</accession>
<dbReference type="FunCoup" id="A5DZC5">
    <property type="interactions" value="648"/>
</dbReference>
<evidence type="ECO:0000256" key="4">
    <source>
        <dbReference type="ARBA" id="ARBA00020167"/>
    </source>
</evidence>
<evidence type="ECO:0000256" key="6">
    <source>
        <dbReference type="ARBA" id="ARBA00034552"/>
    </source>
</evidence>
<dbReference type="GO" id="GO:0051603">
    <property type="term" value="P:proteolysis involved in protein catabolic process"/>
    <property type="evidence" value="ECO:0007669"/>
    <property type="project" value="EnsemblFungi"/>
</dbReference>
<dbReference type="OMA" id="FPFQVHY"/>
<dbReference type="InterPro" id="IPR011249">
    <property type="entry name" value="Metalloenz_LuxS/M16"/>
</dbReference>
<dbReference type="InterPro" id="IPR011765">
    <property type="entry name" value="Pept_M16_N"/>
</dbReference>
<dbReference type="EMBL" id="CH981526">
    <property type="protein sequence ID" value="EDK44533.1"/>
    <property type="molecule type" value="Genomic_DNA"/>
</dbReference>
<dbReference type="Pfam" id="PF22516">
    <property type="entry name" value="PreP_C"/>
    <property type="match status" value="1"/>
</dbReference>
<dbReference type="PANTHER" id="PTHR43016">
    <property type="entry name" value="PRESEQUENCE PROTEASE"/>
    <property type="match status" value="1"/>
</dbReference>
<evidence type="ECO:0000256" key="3">
    <source>
        <dbReference type="ARBA" id="ARBA00011853"/>
    </source>
</evidence>
<dbReference type="InterPro" id="IPR013578">
    <property type="entry name" value="Peptidase_M16C_assoc"/>
</dbReference>
<comment type="function">
    <text evidence="7">Degrades mitochondrial transit peptides after their cleavage in the intermembrane space or in the matrix, and presequence peptides; clearance of these peptides is required to keep the presequence processing machinery running. Preferentially cleaves the N-terminal side of paired basic amino acid residues. Also degrades other unstructured peptides. May function as an ATP-dependent peptidase as opposed to a metalloendopeptidase.</text>
</comment>
<dbReference type="InterPro" id="IPR007863">
    <property type="entry name" value="Peptidase_M16_C"/>
</dbReference>
<dbReference type="Pfam" id="PF08367">
    <property type="entry name" value="M16C_assoc"/>
    <property type="match status" value="1"/>
</dbReference>
<dbReference type="FunFam" id="3.30.830.10:FF:000011">
    <property type="entry name" value="Presequence protease, mitochondrial"/>
    <property type="match status" value="1"/>
</dbReference>
<dbReference type="SUPFAM" id="SSF63411">
    <property type="entry name" value="LuxS/MPP-like metallohydrolase"/>
    <property type="match status" value="4"/>
</dbReference>
<dbReference type="OrthoDB" id="10250783at2759"/>
<protein>
    <recommendedName>
        <fullName evidence="4">Presequence protease, mitochondrial</fullName>
    </recommendedName>
    <alternativeName>
        <fullName evidence="6">Pitrilysin metalloproteinase</fullName>
    </alternativeName>
</protein>
<comment type="subcellular location">
    <subcellularLocation>
        <location evidence="1">Mitochondrion intermembrane space</location>
    </subcellularLocation>
</comment>
<dbReference type="HOGENOM" id="CLU_009165_0_0_1"/>
<sequence length="1058" mass="119639">MLTRNIANHLRNLCVRRYASTDLSLVSKKYPIGLKLHGFEIQNTRLVPEFSLVAVLLKHEASGAQHLHLDSPNDHNNVFLIAFKTNAPDATGVPHILEHTTLCGSSKFPVRDPFFKMTNRSLSNFMNAMTGHDYTFYPFATTNSKDFDNLLDVYLSSVFQPLLTSNDFLQEGWRLENSDVQDINSKLEFKGVVFNEMKGQYSNSMYYFYIKFLESIYPSLNNSGGDPLNITDLTHQQLLEFHSKNYTPSNAKSFTYGNLGLDNHLRHINLYYTQYTLHGKNMPLLNHKREKQSETDIKLPIFETKKQLNYDVIVKGPVDTMSNKPVAEQFHSSITWYLGNPLKANMQFKVFKWKVLGSLLFDGHNSPLYQELIETGYSEDFSANSGLDSTSALFSFTIGLNFLTKAKADALTSKVEDIIQRKVLPELRNTSSLYHKRVLALLHQFEIGLKKHKPDFGFGLLSSIVSSWTNGVDPIELLKVEEILTLFKNEFESRGLSMFEDLLNESILNKNSQTFKFTMEPDLNFNKNLANLESKNLEQKISQLTDKDRNELYNRNIGLVEYQRQEEDVSVLPTLTIQDIPQQGDSYPLINTKNNEGLSISRRVVDTNGLVYISGLKSLDLLPIEWYKYLPIFSSCLTNLAGTARTPITDLETVIQTYTGGLSFGAKIAADPYNINKMKLQYLISGVALEKNAPRIYDLWHEILSETRFTDDNDVLEKLTTLVRNLGQNQINNIADRGHSFACGESNSRLTPAKFAAEQMNGITQVQLIMEMNKSLDAHGAEYLKNELLPILRKIQSFVLAGQFKYRIVGNKDIVTENESLITKFDERISTYDPISVATKGDGSVSGADIGIVNLMNHKFDSYNPNLEKVLVNLPFQVGYSSLAKTGAPYSSRDGAALQILSQLYTFKNLHSKIRESNGAYGGGLNYDGLGGILDFYSYRDPNPIKSIETFQSSFAYGLDANWDSKDLTEAKLRIFQSVDAPINVASQGATEFYEGISDTLRQERRDNFLDINNQDLMNVTEKYLLNLRDAITVIANNDTLKVGEDWNVKNLQNLEGT</sequence>
<dbReference type="Gene3D" id="3.30.830.10">
    <property type="entry name" value="Metalloenzyme, LuxS/M16 peptidase-like"/>
    <property type="match status" value="4"/>
</dbReference>
<evidence type="ECO:0000256" key="2">
    <source>
        <dbReference type="ARBA" id="ARBA00007575"/>
    </source>
</evidence>
<keyword evidence="5" id="KW-0378">Hydrolase</keyword>
<dbReference type="InterPro" id="IPR055130">
    <property type="entry name" value="PreP_C"/>
</dbReference>
<dbReference type="GO" id="GO:0004222">
    <property type="term" value="F:metalloendopeptidase activity"/>
    <property type="evidence" value="ECO:0007669"/>
    <property type="project" value="EnsemblFungi"/>
</dbReference>
<reference evidence="9 10" key="1">
    <citation type="journal article" date="2009" name="Nature">
        <title>Evolution of pathogenicity and sexual reproduction in eight Candida genomes.</title>
        <authorList>
            <person name="Butler G."/>
            <person name="Rasmussen M.D."/>
            <person name="Lin M.F."/>
            <person name="Santos M.A."/>
            <person name="Sakthikumar S."/>
            <person name="Munro C.A."/>
            <person name="Rheinbay E."/>
            <person name="Grabherr M."/>
            <person name="Forche A."/>
            <person name="Reedy J.L."/>
            <person name="Agrafioti I."/>
            <person name="Arnaud M.B."/>
            <person name="Bates S."/>
            <person name="Brown A.J."/>
            <person name="Brunke S."/>
            <person name="Costanzo M.C."/>
            <person name="Fitzpatrick D.A."/>
            <person name="de Groot P.W."/>
            <person name="Harris D."/>
            <person name="Hoyer L.L."/>
            <person name="Hube B."/>
            <person name="Klis F.M."/>
            <person name="Kodira C."/>
            <person name="Lennard N."/>
            <person name="Logue M.E."/>
            <person name="Martin R."/>
            <person name="Neiman A.M."/>
            <person name="Nikolaou E."/>
            <person name="Quail M.A."/>
            <person name="Quinn J."/>
            <person name="Santos M.C."/>
            <person name="Schmitzberger F.F."/>
            <person name="Sherlock G."/>
            <person name="Shah P."/>
            <person name="Silverstein K.A."/>
            <person name="Skrzypek M.S."/>
            <person name="Soll D."/>
            <person name="Staggs R."/>
            <person name="Stansfield I."/>
            <person name="Stumpf M.P."/>
            <person name="Sudbery P.E."/>
            <person name="Srikantha T."/>
            <person name="Zeng Q."/>
            <person name="Berman J."/>
            <person name="Berriman M."/>
            <person name="Heitman J."/>
            <person name="Gow N.A."/>
            <person name="Lorenz M.C."/>
            <person name="Birren B.W."/>
            <person name="Kellis M."/>
            <person name="Cuomo C.A."/>
        </authorList>
    </citation>
    <scope>NUCLEOTIDE SEQUENCE [LARGE SCALE GENOMIC DNA]</scope>
    <source>
        <strain evidence="10">ATCC 11503 / BCRC 21390 / CBS 2605 / JCM 1781 / NBRC 1676 / NRRL YB-4239</strain>
    </source>
</reference>
<dbReference type="GO" id="GO:0005758">
    <property type="term" value="C:mitochondrial intermembrane space"/>
    <property type="evidence" value="ECO:0007669"/>
    <property type="project" value="UniProtKB-SubCell"/>
</dbReference>
<evidence type="ECO:0000256" key="1">
    <source>
        <dbReference type="ARBA" id="ARBA00004569"/>
    </source>
</evidence>
<dbReference type="SMART" id="SM01264">
    <property type="entry name" value="M16C_associated"/>
    <property type="match status" value="1"/>
</dbReference>
<keyword evidence="5" id="KW-0482">Metalloprotease</keyword>
<dbReference type="PANTHER" id="PTHR43016:SF13">
    <property type="entry name" value="PRESEQUENCE PROTEASE, MITOCHONDRIAL"/>
    <property type="match status" value="1"/>
</dbReference>
<feature type="domain" description="Peptidase M16C associated" evidence="8">
    <location>
        <begin position="519"/>
        <end position="772"/>
    </location>
</feature>
<dbReference type="KEGG" id="lel:PVL30_003561"/>
<evidence type="ECO:0000256" key="7">
    <source>
        <dbReference type="ARBA" id="ARBA00045897"/>
    </source>
</evidence>
<dbReference type="VEuPathDB" id="FungiDB:LELG_02712"/>
<evidence type="ECO:0000313" key="10">
    <source>
        <dbReference type="Proteomes" id="UP000001996"/>
    </source>
</evidence>
<dbReference type="eggNOG" id="KOG2019">
    <property type="taxonomic scope" value="Eukaryota"/>
</dbReference>
<evidence type="ECO:0000256" key="5">
    <source>
        <dbReference type="ARBA" id="ARBA00023049"/>
    </source>
</evidence>
<name>A5DZC5_LODEL</name>
<dbReference type="AlphaFoldDB" id="A5DZC5"/>